<evidence type="ECO:0000313" key="1">
    <source>
        <dbReference type="EMBL" id="AKN35962.1"/>
    </source>
</evidence>
<sequence length="146" mass="14978">MNRTWIGLCISIPLFVQAEDVPFSGDVNSYCTINVSSPGTLSVSGTSISTQTDAIVSVQNNEASAYELNIIAPTDFSSTPAGYSGIGTFSQAVFDSSGSNIATDVTQLTLANIGDDTVSVSVEGTSDTVMTAGTYQAVAVLSCDAL</sequence>
<reference evidence="1" key="1">
    <citation type="journal article" date="2015" name="MBio">
        <title>Eco-Evolutionary Dynamics of Episomes among Ecologically Cohesive Bacterial Populations.</title>
        <authorList>
            <person name="Xue H."/>
            <person name="Cordero O.X."/>
            <person name="Camas F.M."/>
            <person name="Trimble W."/>
            <person name="Meyer F."/>
            <person name="Guglielmini J."/>
            <person name="Rocha E.P."/>
            <person name="Polz M.F."/>
        </authorList>
    </citation>
    <scope>NUCLEOTIDE SEQUENCE</scope>
    <source>
        <strain evidence="1">FF_112</strain>
    </source>
</reference>
<evidence type="ECO:0008006" key="2">
    <source>
        <dbReference type="Google" id="ProtNLM"/>
    </source>
</evidence>
<protein>
    <recommendedName>
        <fullName evidence="2">Adhesin</fullName>
    </recommendedName>
</protein>
<name>A0A0H3ZNG5_9VIBR</name>
<proteinExistence type="predicted"/>
<dbReference type="AlphaFoldDB" id="A0A0H3ZNG5"/>
<accession>A0A0H3ZNG5</accession>
<dbReference type="EMBL" id="KP795460">
    <property type="protein sequence ID" value="AKN35962.1"/>
    <property type="molecule type" value="Genomic_DNA"/>
</dbReference>
<organism evidence="1">
    <name type="scientific">Vibrio tasmaniensis</name>
    <dbReference type="NCBI Taxonomy" id="212663"/>
    <lineage>
        <taxon>Bacteria</taxon>
        <taxon>Pseudomonadati</taxon>
        <taxon>Pseudomonadota</taxon>
        <taxon>Gammaproteobacteria</taxon>
        <taxon>Vibrionales</taxon>
        <taxon>Vibrionaceae</taxon>
        <taxon>Vibrio</taxon>
    </lineage>
</organism>